<feature type="region of interest" description="Disordered" evidence="1">
    <location>
        <begin position="1"/>
        <end position="21"/>
    </location>
</feature>
<organism evidence="2 3">
    <name type="scientific">Nocardiopsis ansamitocini</name>
    <dbReference type="NCBI Taxonomy" id="1670832"/>
    <lineage>
        <taxon>Bacteria</taxon>
        <taxon>Bacillati</taxon>
        <taxon>Actinomycetota</taxon>
        <taxon>Actinomycetes</taxon>
        <taxon>Streptosporangiales</taxon>
        <taxon>Nocardiopsidaceae</taxon>
        <taxon>Nocardiopsis</taxon>
    </lineage>
</organism>
<name>A0A9W6UI50_9ACTN</name>
<sequence>MLGTPRRSRFRPQGRRTGTHSTVAAAAAAATVLLVAGCGGGGDVPTGAVPEPDATYGGLLPAAQAPAPEGFSSQNIEGVVIDAPEGWEVDQGDGQLCMRPPGQSDCGYGAIQVRPKAAERDSANWPKKGDAFNKDDGWAADTSACRSPNTAAAGEVGIKEARHQVVGNGLTTHADGLKSHYSVWSVTCDNDETFEVRMWFLPTSDVLVYAWSIDQRYEPVYLQVAESMDVTEYNR</sequence>
<dbReference type="EMBL" id="BSQG01000001">
    <property type="protein sequence ID" value="GLU46685.1"/>
    <property type="molecule type" value="Genomic_DNA"/>
</dbReference>
<feature type="compositionally biased region" description="Basic residues" evidence="1">
    <location>
        <begin position="1"/>
        <end position="18"/>
    </location>
</feature>
<reference evidence="2" key="1">
    <citation type="submission" date="2023-02" db="EMBL/GenBank/DDBJ databases">
        <title>Nocardiopsis ansamitocini NBRC 112285.</title>
        <authorList>
            <person name="Ichikawa N."/>
            <person name="Sato H."/>
            <person name="Tonouchi N."/>
        </authorList>
    </citation>
    <scope>NUCLEOTIDE SEQUENCE</scope>
    <source>
        <strain evidence="2">NBRC 112285</strain>
    </source>
</reference>
<protein>
    <submittedName>
        <fullName evidence="2">Uncharacterized protein</fullName>
    </submittedName>
</protein>
<evidence type="ECO:0000256" key="1">
    <source>
        <dbReference type="SAM" id="MobiDB-lite"/>
    </source>
</evidence>
<proteinExistence type="predicted"/>
<dbReference type="RefSeq" id="WP_285757515.1">
    <property type="nucleotide sequence ID" value="NZ_BSQG01000001.1"/>
</dbReference>
<comment type="caution">
    <text evidence="2">The sequence shown here is derived from an EMBL/GenBank/DDBJ whole genome shotgun (WGS) entry which is preliminary data.</text>
</comment>
<accession>A0A9W6UI50</accession>
<dbReference type="Proteomes" id="UP001165092">
    <property type="component" value="Unassembled WGS sequence"/>
</dbReference>
<evidence type="ECO:0000313" key="3">
    <source>
        <dbReference type="Proteomes" id="UP001165092"/>
    </source>
</evidence>
<dbReference type="AlphaFoldDB" id="A0A9W6UI50"/>
<evidence type="ECO:0000313" key="2">
    <source>
        <dbReference type="EMBL" id="GLU46685.1"/>
    </source>
</evidence>
<gene>
    <name evidence="2" type="ORF">Nans01_10360</name>
</gene>
<keyword evidence="3" id="KW-1185">Reference proteome</keyword>